<evidence type="ECO:0000256" key="10">
    <source>
        <dbReference type="SAM" id="Phobius"/>
    </source>
</evidence>
<evidence type="ECO:0000256" key="4">
    <source>
        <dbReference type="ARBA" id="ARBA00022475"/>
    </source>
</evidence>
<sequence>MKKQLTQEFALFWEQRDARERRMLSIAAAVILLALVYQIFLDPALSGRTKLLKQIPVLRQQVAEISALSVQQSKLAAGLSQMTEPVTRESVEASLATRGIKAQTLSVTDDIVRLQIQTVAYANIMEWLMETQKSSRLTVEEARFTALPEPAQVNVSLTLKQQRGGL</sequence>
<evidence type="ECO:0000313" key="11">
    <source>
        <dbReference type="EMBL" id="MBC3811216.1"/>
    </source>
</evidence>
<dbReference type="SUPFAM" id="SSF103054">
    <property type="entry name" value="General secretion pathway protein M, EpsM"/>
    <property type="match status" value="1"/>
</dbReference>
<dbReference type="EMBL" id="JACOFT010000002">
    <property type="protein sequence ID" value="MBC3811216.1"/>
    <property type="molecule type" value="Genomic_DNA"/>
</dbReference>
<dbReference type="Gene3D" id="3.30.1360.100">
    <property type="entry name" value="General secretion pathway protein M, EpsM"/>
    <property type="match status" value="1"/>
</dbReference>
<keyword evidence="5" id="KW-0997">Cell inner membrane</keyword>
<keyword evidence="3" id="KW-0813">Transport</keyword>
<dbReference type="RefSeq" id="WP_190478395.1">
    <property type="nucleotide sequence ID" value="NZ_JACOFT010000002.1"/>
</dbReference>
<keyword evidence="8 10" id="KW-1133">Transmembrane helix</keyword>
<proteinExistence type="inferred from homology"/>
<comment type="similarity">
    <text evidence="2">Belongs to the GSP M family.</text>
</comment>
<protein>
    <submittedName>
        <fullName evidence="11">Type II secretion system protein M</fullName>
    </submittedName>
</protein>
<evidence type="ECO:0000256" key="6">
    <source>
        <dbReference type="ARBA" id="ARBA00022692"/>
    </source>
</evidence>
<dbReference type="Proteomes" id="UP000637632">
    <property type="component" value="Unassembled WGS sequence"/>
</dbReference>
<evidence type="ECO:0000256" key="2">
    <source>
        <dbReference type="ARBA" id="ARBA00010637"/>
    </source>
</evidence>
<reference evidence="11 12" key="1">
    <citation type="submission" date="2020-08" db="EMBL/GenBank/DDBJ databases">
        <title>Novel species isolated from subtropical streams in China.</title>
        <authorList>
            <person name="Lu H."/>
        </authorList>
    </citation>
    <scope>NUCLEOTIDE SEQUENCE [LARGE SCALE GENOMIC DNA]</scope>
    <source>
        <strain evidence="11 12">CCTCC AB 2015119</strain>
    </source>
</reference>
<keyword evidence="4" id="KW-1003">Cell membrane</keyword>
<evidence type="ECO:0000256" key="5">
    <source>
        <dbReference type="ARBA" id="ARBA00022519"/>
    </source>
</evidence>
<keyword evidence="7" id="KW-0653">Protein transport</keyword>
<evidence type="ECO:0000313" key="12">
    <source>
        <dbReference type="Proteomes" id="UP000637632"/>
    </source>
</evidence>
<name>A0ABR6XFV8_9BURK</name>
<comment type="subcellular location">
    <subcellularLocation>
        <location evidence="1">Cell inner membrane</location>
        <topology evidence="1">Single-pass membrane protein</topology>
    </subcellularLocation>
</comment>
<comment type="caution">
    <text evidence="11">The sequence shown here is derived from an EMBL/GenBank/DDBJ whole genome shotgun (WGS) entry which is preliminary data.</text>
</comment>
<accession>A0ABR6XFV8</accession>
<keyword evidence="12" id="KW-1185">Reference proteome</keyword>
<keyword evidence="6 10" id="KW-0812">Transmembrane</keyword>
<evidence type="ECO:0000256" key="3">
    <source>
        <dbReference type="ARBA" id="ARBA00022448"/>
    </source>
</evidence>
<evidence type="ECO:0000256" key="7">
    <source>
        <dbReference type="ARBA" id="ARBA00022927"/>
    </source>
</evidence>
<dbReference type="InterPro" id="IPR023229">
    <property type="entry name" value="T2SS_M_periplasmic_sf"/>
</dbReference>
<gene>
    <name evidence="11" type="ORF">H8K26_07155</name>
</gene>
<evidence type="ECO:0000256" key="9">
    <source>
        <dbReference type="ARBA" id="ARBA00023136"/>
    </source>
</evidence>
<dbReference type="InterPro" id="IPR007690">
    <property type="entry name" value="T2SS_GspM"/>
</dbReference>
<feature type="transmembrane region" description="Helical" evidence="10">
    <location>
        <begin position="21"/>
        <end position="40"/>
    </location>
</feature>
<dbReference type="Pfam" id="PF04612">
    <property type="entry name" value="T2SSM"/>
    <property type="match status" value="1"/>
</dbReference>
<evidence type="ECO:0000256" key="1">
    <source>
        <dbReference type="ARBA" id="ARBA00004377"/>
    </source>
</evidence>
<keyword evidence="9 10" id="KW-0472">Membrane</keyword>
<organism evidence="11 12">
    <name type="scientific">Undibacterium aquatile</name>
    <dbReference type="NCBI Taxonomy" id="1537398"/>
    <lineage>
        <taxon>Bacteria</taxon>
        <taxon>Pseudomonadati</taxon>
        <taxon>Pseudomonadota</taxon>
        <taxon>Betaproteobacteria</taxon>
        <taxon>Burkholderiales</taxon>
        <taxon>Oxalobacteraceae</taxon>
        <taxon>Undibacterium</taxon>
    </lineage>
</organism>
<evidence type="ECO:0000256" key="8">
    <source>
        <dbReference type="ARBA" id="ARBA00022989"/>
    </source>
</evidence>